<keyword evidence="6" id="KW-1185">Reference proteome</keyword>
<dbReference type="AlphaFoldDB" id="A0A5S4YCW6"/>
<name>A0A5S4YCW6_9BRAD</name>
<keyword evidence="1" id="KW-0805">Transcription regulation</keyword>
<evidence type="ECO:0000313" key="6">
    <source>
        <dbReference type="Proteomes" id="UP000324797"/>
    </source>
</evidence>
<dbReference type="GO" id="GO:0003677">
    <property type="term" value="F:DNA binding"/>
    <property type="evidence" value="ECO:0007669"/>
    <property type="project" value="UniProtKB-KW"/>
</dbReference>
<gene>
    <name evidence="5" type="ORF">FXV83_37830</name>
</gene>
<dbReference type="RefSeq" id="WP_148744913.1">
    <property type="nucleotide sequence ID" value="NZ_VSTH01000176.1"/>
</dbReference>
<dbReference type="InterPro" id="IPR036390">
    <property type="entry name" value="WH_DNA-bd_sf"/>
</dbReference>
<evidence type="ECO:0000313" key="5">
    <source>
        <dbReference type="EMBL" id="TYO61524.1"/>
    </source>
</evidence>
<dbReference type="InterPro" id="IPR018490">
    <property type="entry name" value="cNMP-bd_dom_sf"/>
</dbReference>
<dbReference type="Gene3D" id="1.10.10.10">
    <property type="entry name" value="Winged helix-like DNA-binding domain superfamily/Winged helix DNA-binding domain"/>
    <property type="match status" value="1"/>
</dbReference>
<accession>A0A5S4YCW6</accession>
<dbReference type="InterPro" id="IPR014710">
    <property type="entry name" value="RmlC-like_jellyroll"/>
</dbReference>
<evidence type="ECO:0000256" key="2">
    <source>
        <dbReference type="ARBA" id="ARBA00023125"/>
    </source>
</evidence>
<reference evidence="5 6" key="1">
    <citation type="submission" date="2019-08" db="EMBL/GenBank/DDBJ databases">
        <title>Bradyrhizobium hipponensis sp. nov., a rhizobium isolated from a Lupinus angustifolius root nodule in Tunisia.</title>
        <authorList>
            <person name="Off K."/>
            <person name="Rejili M."/>
            <person name="Mars M."/>
            <person name="Brachmann A."/>
            <person name="Marin M."/>
        </authorList>
    </citation>
    <scope>NUCLEOTIDE SEQUENCE [LARGE SCALE GENOMIC DNA]</scope>
    <source>
        <strain evidence="6">aSej3</strain>
    </source>
</reference>
<sequence length="223" mass="25005">MLTESASLDDGKLSTPIFRSTRNDALEFRRPSTSFIPRGRALFWEGEEEAQKIEIVEGVVRAVRLLENGNRQILAFYWPGDVVMPTHSTNQQYTAEAVTDCRVIRSKVSGVCRSDEPCGAHQVLADTLSLVLTMSQKNCVARIAWLLLRIRPHLPADLKRPEALRLQLPRADIADHVGTSLETVCRTLAEFKAKKLIDLPNRKTIRFINLEGLARISNGPAFD</sequence>
<proteinExistence type="predicted"/>
<dbReference type="InterPro" id="IPR012318">
    <property type="entry name" value="HTH_CRP"/>
</dbReference>
<dbReference type="Proteomes" id="UP000324797">
    <property type="component" value="Unassembled WGS sequence"/>
</dbReference>
<dbReference type="Pfam" id="PF13545">
    <property type="entry name" value="HTH_Crp_2"/>
    <property type="match status" value="1"/>
</dbReference>
<dbReference type="InterPro" id="IPR036388">
    <property type="entry name" value="WH-like_DNA-bd_sf"/>
</dbReference>
<dbReference type="SUPFAM" id="SSF51206">
    <property type="entry name" value="cAMP-binding domain-like"/>
    <property type="match status" value="1"/>
</dbReference>
<dbReference type="SMART" id="SM00419">
    <property type="entry name" value="HTH_CRP"/>
    <property type="match status" value="1"/>
</dbReference>
<dbReference type="InterPro" id="IPR000595">
    <property type="entry name" value="cNMP-bd_dom"/>
</dbReference>
<dbReference type="GO" id="GO:0006355">
    <property type="term" value="P:regulation of DNA-templated transcription"/>
    <property type="evidence" value="ECO:0007669"/>
    <property type="project" value="InterPro"/>
</dbReference>
<dbReference type="SUPFAM" id="SSF46785">
    <property type="entry name" value="Winged helix' DNA-binding domain"/>
    <property type="match status" value="1"/>
</dbReference>
<protein>
    <submittedName>
        <fullName evidence="5">Helix-turn-helix domain-containing protein</fullName>
    </submittedName>
</protein>
<dbReference type="EMBL" id="VSTH01000176">
    <property type="protein sequence ID" value="TYO61524.1"/>
    <property type="molecule type" value="Genomic_DNA"/>
</dbReference>
<comment type="caution">
    <text evidence="5">The sequence shown here is derived from an EMBL/GenBank/DDBJ whole genome shotgun (WGS) entry which is preliminary data.</text>
</comment>
<evidence type="ECO:0000259" key="4">
    <source>
        <dbReference type="PROSITE" id="PS51063"/>
    </source>
</evidence>
<dbReference type="Pfam" id="PF00027">
    <property type="entry name" value="cNMP_binding"/>
    <property type="match status" value="1"/>
</dbReference>
<dbReference type="PRINTS" id="PR00034">
    <property type="entry name" value="HTHCRP"/>
</dbReference>
<dbReference type="CDD" id="cd00038">
    <property type="entry name" value="CAP_ED"/>
    <property type="match status" value="1"/>
</dbReference>
<dbReference type="Gene3D" id="2.60.120.10">
    <property type="entry name" value="Jelly Rolls"/>
    <property type="match status" value="1"/>
</dbReference>
<dbReference type="PROSITE" id="PS51063">
    <property type="entry name" value="HTH_CRP_2"/>
    <property type="match status" value="1"/>
</dbReference>
<evidence type="ECO:0000256" key="3">
    <source>
        <dbReference type="ARBA" id="ARBA00023163"/>
    </source>
</evidence>
<keyword evidence="3" id="KW-0804">Transcription</keyword>
<organism evidence="5 6">
    <name type="scientific">Bradyrhizobium hipponense</name>
    <dbReference type="NCBI Taxonomy" id="2605638"/>
    <lineage>
        <taxon>Bacteria</taxon>
        <taxon>Pseudomonadati</taxon>
        <taxon>Pseudomonadota</taxon>
        <taxon>Alphaproteobacteria</taxon>
        <taxon>Hyphomicrobiales</taxon>
        <taxon>Nitrobacteraceae</taxon>
        <taxon>Bradyrhizobium</taxon>
    </lineage>
</organism>
<feature type="domain" description="HTH crp-type" evidence="4">
    <location>
        <begin position="137"/>
        <end position="211"/>
    </location>
</feature>
<keyword evidence="2" id="KW-0238">DNA-binding</keyword>
<evidence type="ECO:0000256" key="1">
    <source>
        <dbReference type="ARBA" id="ARBA00023015"/>
    </source>
</evidence>